<gene>
    <name evidence="3" type="ordered locus">Celgi_2619</name>
</gene>
<dbReference type="PANTHER" id="PTHR30319">
    <property type="entry name" value="PHENYLACETIC ACID REGULATOR-RELATED TRANSCRIPTIONAL REPRESSOR"/>
    <property type="match status" value="1"/>
</dbReference>
<evidence type="ECO:0000256" key="1">
    <source>
        <dbReference type="SAM" id="MobiDB-lite"/>
    </source>
</evidence>
<dbReference type="Pfam" id="PF20803">
    <property type="entry name" value="PaaX_M"/>
    <property type="match status" value="1"/>
</dbReference>
<dbReference type="KEGG" id="cga:Celgi_2619"/>
<dbReference type="InterPro" id="IPR036388">
    <property type="entry name" value="WH-like_DNA-bd_sf"/>
</dbReference>
<evidence type="ECO:0000313" key="4">
    <source>
        <dbReference type="Proteomes" id="UP000000485"/>
    </source>
</evidence>
<dbReference type="RefSeq" id="WP_013884635.1">
    <property type="nucleotide sequence ID" value="NC_015671.1"/>
</dbReference>
<dbReference type="EMBL" id="CP002665">
    <property type="protein sequence ID" value="AEI13118.1"/>
    <property type="molecule type" value="Genomic_DNA"/>
</dbReference>
<evidence type="ECO:0000313" key="3">
    <source>
        <dbReference type="EMBL" id="AEI13118.1"/>
    </source>
</evidence>
<name>F8A3C5_CELGA</name>
<keyword evidence="4" id="KW-1185">Reference proteome</keyword>
<dbReference type="STRING" id="593907.Celgi_2619"/>
<dbReference type="Proteomes" id="UP000000485">
    <property type="component" value="Chromosome"/>
</dbReference>
<reference evidence="4" key="1">
    <citation type="submission" date="2011-04" db="EMBL/GenBank/DDBJ databases">
        <title>Complete sequence of Cellvibrio gilvus ATCC 13127.</title>
        <authorList>
            <person name="Lucas S."/>
            <person name="Han J."/>
            <person name="Lapidus A."/>
            <person name="Cheng J.-F."/>
            <person name="Goodwin L."/>
            <person name="Pitluck S."/>
            <person name="Peters L."/>
            <person name="Munk A."/>
            <person name="Detter J.C."/>
            <person name="Han C."/>
            <person name="Tapia R."/>
            <person name="Land M."/>
            <person name="Hauser L."/>
            <person name="Kyrpides N."/>
            <person name="Ivanova N."/>
            <person name="Ovchinnikova G."/>
            <person name="Pagani I."/>
            <person name="Mead D."/>
            <person name="Brumm P."/>
            <person name="Woyke T."/>
        </authorList>
    </citation>
    <scope>NUCLEOTIDE SEQUENCE [LARGE SCALE GENOMIC DNA]</scope>
    <source>
        <strain evidence="4">ATCC 13127 / NRRL B-14078</strain>
    </source>
</reference>
<dbReference type="GO" id="GO:0006351">
    <property type="term" value="P:DNA-templated transcription"/>
    <property type="evidence" value="ECO:0007669"/>
    <property type="project" value="TreeGrafter"/>
</dbReference>
<organism evidence="3 4">
    <name type="scientific">Cellulomonas gilvus (strain ATCC 13127 / NRRL B-14078)</name>
    <name type="common">Cellvibrio gilvus</name>
    <dbReference type="NCBI Taxonomy" id="593907"/>
    <lineage>
        <taxon>Bacteria</taxon>
        <taxon>Bacillati</taxon>
        <taxon>Actinomycetota</taxon>
        <taxon>Actinomycetes</taxon>
        <taxon>Micrococcales</taxon>
        <taxon>Cellulomonadaceae</taxon>
        <taxon>Cellulomonas</taxon>
    </lineage>
</organism>
<feature type="compositionally biased region" description="Basic residues" evidence="1">
    <location>
        <begin position="1"/>
        <end position="11"/>
    </location>
</feature>
<feature type="domain" description="Transcriptional repressor PaaX-like central Cas2-like" evidence="2">
    <location>
        <begin position="108"/>
        <end position="177"/>
    </location>
</feature>
<feature type="region of interest" description="Disordered" evidence="1">
    <location>
        <begin position="1"/>
        <end position="24"/>
    </location>
</feature>
<dbReference type="PANTHER" id="PTHR30319:SF1">
    <property type="entry name" value="TRANSCRIPTIONAL REPRESSOR PAAX"/>
    <property type="match status" value="1"/>
</dbReference>
<dbReference type="Gene3D" id="1.10.10.10">
    <property type="entry name" value="Winged helix-like DNA-binding domain superfamily/Winged helix DNA-binding domain"/>
    <property type="match status" value="1"/>
</dbReference>
<dbReference type="AlphaFoldDB" id="F8A3C5"/>
<accession>F8A3C5</accession>
<dbReference type="eggNOG" id="COG3327">
    <property type="taxonomic scope" value="Bacteria"/>
</dbReference>
<proteinExistence type="predicted"/>
<sequence length="279" mass="29494">MATPAHSRRSRSAAPATGTPPAPRTVLEALLPADGPVPLALVYETANLAGLEDQPLRLAIRRACAAGDVQQRGRGRAGSVELTAAGRARLARDRVGLALALAQDAGQAPWDGRWHLIALTVPERDRAVRDALRRELLASGAAPVATSLYVSPHDLSDVLPAAARGATATAVATHLDVRGTTEPQALAEQLWPAAAVVAAYAAVTRALAEDDADDGAPVPVRQLRLADALDRAMRDDPLIPLELRVAPWAPSHARGAWAQRWQALRVLDGGTDLYRGWLD</sequence>
<dbReference type="InterPro" id="IPR048846">
    <property type="entry name" value="PaaX-like_central"/>
</dbReference>
<evidence type="ECO:0000259" key="2">
    <source>
        <dbReference type="Pfam" id="PF20803"/>
    </source>
</evidence>
<protein>
    <submittedName>
        <fullName evidence="3">Putative transcriptional regulator, PaaX family</fullName>
    </submittedName>
</protein>
<dbReference type="HOGENOM" id="CLU_067515_2_0_11"/>
<dbReference type="Gene3D" id="3.30.70.2650">
    <property type="match status" value="1"/>
</dbReference>